<proteinExistence type="predicted"/>
<protein>
    <submittedName>
        <fullName evidence="3">Uncharacterized protein LOC129926386</fullName>
    </submittedName>
</protein>
<evidence type="ECO:0000313" key="2">
    <source>
        <dbReference type="Proteomes" id="UP001165740"/>
    </source>
</evidence>
<name>A0A9W3AF71_BIOGL</name>
<accession>A0A9W3AF71</accession>
<reference evidence="3" key="1">
    <citation type="submission" date="2025-08" db="UniProtKB">
        <authorList>
            <consortium name="RefSeq"/>
        </authorList>
    </citation>
    <scope>IDENTIFICATION</scope>
</reference>
<dbReference type="RefSeq" id="XP_055885965.1">
    <property type="nucleotide sequence ID" value="XM_056029990.1"/>
</dbReference>
<dbReference type="OMA" id="TASCHED"/>
<dbReference type="AlphaFoldDB" id="A0A9W3AF71"/>
<dbReference type="GeneID" id="129926386"/>
<gene>
    <name evidence="3" type="primary">LOC129926386</name>
</gene>
<keyword evidence="2" id="KW-1185">Reference proteome</keyword>
<evidence type="ECO:0000256" key="1">
    <source>
        <dbReference type="SAM" id="MobiDB-lite"/>
    </source>
</evidence>
<dbReference type="OrthoDB" id="6087628at2759"/>
<sequence length="231" mass="26973">MAHYARDKPQQSARAMSLEVDKNRWDFLQKLVAIEERHDKKQEERRKELEREKALEVREKTKQDAATKLNDTNDSLSRWLYSQVLDDNPEDNQMEDSLFTTEVLKRTTDLSNISDCEYESPCTPHSLTLETRSWVSLPSLCSTASCHEDEPGSPIPRKKRQLRLPPILLPKIYTVTPRPLQYREFLTPTTVRGPITDEEWEDLKYCRYIRQGVPKFTVQLSSSSLSSNMRL</sequence>
<feature type="compositionally biased region" description="Basic and acidic residues" evidence="1">
    <location>
        <begin position="36"/>
        <end position="65"/>
    </location>
</feature>
<evidence type="ECO:0000313" key="3">
    <source>
        <dbReference type="RefSeq" id="XP_055885965.1"/>
    </source>
</evidence>
<feature type="region of interest" description="Disordered" evidence="1">
    <location>
        <begin position="36"/>
        <end position="69"/>
    </location>
</feature>
<dbReference type="Proteomes" id="UP001165740">
    <property type="component" value="Chromosome 1"/>
</dbReference>
<organism evidence="2 3">
    <name type="scientific">Biomphalaria glabrata</name>
    <name type="common">Bloodfluke planorb</name>
    <name type="synonym">Freshwater snail</name>
    <dbReference type="NCBI Taxonomy" id="6526"/>
    <lineage>
        <taxon>Eukaryota</taxon>
        <taxon>Metazoa</taxon>
        <taxon>Spiralia</taxon>
        <taxon>Lophotrochozoa</taxon>
        <taxon>Mollusca</taxon>
        <taxon>Gastropoda</taxon>
        <taxon>Heterobranchia</taxon>
        <taxon>Euthyneura</taxon>
        <taxon>Panpulmonata</taxon>
        <taxon>Hygrophila</taxon>
        <taxon>Lymnaeoidea</taxon>
        <taxon>Planorbidae</taxon>
        <taxon>Biomphalaria</taxon>
    </lineage>
</organism>